<name>A0AAE0AHB2_9ROSI</name>
<keyword evidence="4" id="KW-0804">Transcription</keyword>
<dbReference type="InterPro" id="IPR044822">
    <property type="entry name" value="Myb_DNA-bind_4"/>
</dbReference>
<comment type="subcellular location">
    <subcellularLocation>
        <location evidence="1">Nucleus</location>
    </subcellularLocation>
</comment>
<gene>
    <name evidence="8" type="ORF">Dsin_017948</name>
</gene>
<dbReference type="AlphaFoldDB" id="A0AAE0AHB2"/>
<feature type="region of interest" description="Disordered" evidence="6">
    <location>
        <begin position="52"/>
        <end position="74"/>
    </location>
</feature>
<dbReference type="InterPro" id="IPR001005">
    <property type="entry name" value="SANT/Myb"/>
</dbReference>
<feature type="compositionally biased region" description="Low complexity" evidence="6">
    <location>
        <begin position="52"/>
        <end position="62"/>
    </location>
</feature>
<comment type="caution">
    <text evidence="8">The sequence shown here is derived from an EMBL/GenBank/DDBJ whole genome shotgun (WGS) entry which is preliminary data.</text>
</comment>
<feature type="compositionally biased region" description="Acidic residues" evidence="6">
    <location>
        <begin position="592"/>
        <end position="607"/>
    </location>
</feature>
<keyword evidence="9" id="KW-1185">Reference proteome</keyword>
<evidence type="ECO:0000313" key="8">
    <source>
        <dbReference type="EMBL" id="KAK3213242.1"/>
    </source>
</evidence>
<dbReference type="CDD" id="cd12203">
    <property type="entry name" value="GT1"/>
    <property type="match status" value="1"/>
</dbReference>
<organism evidence="8 9">
    <name type="scientific">Dipteronia sinensis</name>
    <dbReference type="NCBI Taxonomy" id="43782"/>
    <lineage>
        <taxon>Eukaryota</taxon>
        <taxon>Viridiplantae</taxon>
        <taxon>Streptophyta</taxon>
        <taxon>Embryophyta</taxon>
        <taxon>Tracheophyta</taxon>
        <taxon>Spermatophyta</taxon>
        <taxon>Magnoliopsida</taxon>
        <taxon>eudicotyledons</taxon>
        <taxon>Gunneridae</taxon>
        <taxon>Pentapetalae</taxon>
        <taxon>rosids</taxon>
        <taxon>malvids</taxon>
        <taxon>Sapindales</taxon>
        <taxon>Sapindaceae</taxon>
        <taxon>Hippocastanoideae</taxon>
        <taxon>Acereae</taxon>
        <taxon>Dipteronia</taxon>
    </lineage>
</organism>
<dbReference type="GO" id="GO:0003677">
    <property type="term" value="F:DNA binding"/>
    <property type="evidence" value="ECO:0007669"/>
    <property type="project" value="UniProtKB-KW"/>
</dbReference>
<keyword evidence="3" id="KW-0238">DNA-binding</keyword>
<protein>
    <recommendedName>
        <fullName evidence="7">Myb-like domain-containing protein</fullName>
    </recommendedName>
</protein>
<evidence type="ECO:0000256" key="2">
    <source>
        <dbReference type="ARBA" id="ARBA00023015"/>
    </source>
</evidence>
<evidence type="ECO:0000256" key="6">
    <source>
        <dbReference type="SAM" id="MobiDB-lite"/>
    </source>
</evidence>
<feature type="region of interest" description="Disordered" evidence="6">
    <location>
        <begin position="578"/>
        <end position="607"/>
    </location>
</feature>
<dbReference type="Gene3D" id="1.10.10.60">
    <property type="entry name" value="Homeodomain-like"/>
    <property type="match status" value="1"/>
</dbReference>
<dbReference type="FunFam" id="1.10.10.60:FF:000092">
    <property type="entry name" value="Trihelix transcription factor GT-2"/>
    <property type="match status" value="1"/>
</dbReference>
<dbReference type="EMBL" id="JANJYJ010000005">
    <property type="protein sequence ID" value="KAK3213242.1"/>
    <property type="molecule type" value="Genomic_DNA"/>
</dbReference>
<evidence type="ECO:0000256" key="5">
    <source>
        <dbReference type="ARBA" id="ARBA00023242"/>
    </source>
</evidence>
<evidence type="ECO:0000256" key="1">
    <source>
        <dbReference type="ARBA" id="ARBA00004123"/>
    </source>
</evidence>
<feature type="domain" description="Myb-like" evidence="7">
    <location>
        <begin position="425"/>
        <end position="483"/>
    </location>
</feature>
<sequence>MQPTGYGAPEIHQQHHLHHQLIDDGCCSPVFSISNPQNQTQQHHHFYQLLPSQQQQKQQPPQHVFSQPPSQHSLPMTTQQLFHHQNKHFQAFNQNERLLHQPHQQQSCNNVSDPCLDMNFKLGLDGRNSGGFLLGNDQDISGIRQRSLVMPPQCWSSQEDSAAIKQQRFWCNSKQSNEEGDKGHQEIECNKRQQVDTSNNERCNKSLESKYRLYGELEAIYNLSKIVETNQLQTCSGSALTGENSPKACVDFSMPSRDDVQCKNVVETGGGVNNNAIGVDIGSENSIGEEALLIKIQKKKRKRKVKEKLGSVVGFFESLVKQVMDHQEGLHRKFLDVIEKMDRERIEREEAWRRQESAKYNREAVARAHEQTLASNRESLIVSHIEKITGQNINLPPRKSTLLLQPQTEVTKLEPIKGMKIDTNSRWPKAEVEALIQVRSGLESRFLEPGLKGPLWDEVSSLMGSLGYQRSAKRCKEKWENINKYFRKTKESGKKRSLRSKTCAYFDHLDQLHSRTPLNYFPSCSSNNPPPSCSQEGYTELLEAFVGGQNNSSTGNFNVSEMGSSRLDFDGIGNEKVEFEQVRYDNEQENQVGDEEEKTDDSEEEGD</sequence>
<accession>A0AAE0AHB2</accession>
<dbReference type="PROSITE" id="PS50090">
    <property type="entry name" value="MYB_LIKE"/>
    <property type="match status" value="1"/>
</dbReference>
<evidence type="ECO:0000256" key="4">
    <source>
        <dbReference type="ARBA" id="ARBA00023163"/>
    </source>
</evidence>
<evidence type="ECO:0000313" key="9">
    <source>
        <dbReference type="Proteomes" id="UP001281410"/>
    </source>
</evidence>
<dbReference type="Proteomes" id="UP001281410">
    <property type="component" value="Unassembled WGS sequence"/>
</dbReference>
<proteinExistence type="predicted"/>
<dbReference type="Pfam" id="PF13837">
    <property type="entry name" value="Myb_DNA-bind_4"/>
    <property type="match status" value="1"/>
</dbReference>
<dbReference type="PANTHER" id="PTHR21654">
    <property type="entry name" value="FI21293P1"/>
    <property type="match status" value="1"/>
</dbReference>
<evidence type="ECO:0000259" key="7">
    <source>
        <dbReference type="PROSITE" id="PS50090"/>
    </source>
</evidence>
<reference evidence="8" key="1">
    <citation type="journal article" date="2023" name="Plant J.">
        <title>Genome sequences and population genomics provide insights into the demographic history, inbreeding, and mutation load of two 'living fossil' tree species of Dipteronia.</title>
        <authorList>
            <person name="Feng Y."/>
            <person name="Comes H.P."/>
            <person name="Chen J."/>
            <person name="Zhu S."/>
            <person name="Lu R."/>
            <person name="Zhang X."/>
            <person name="Li P."/>
            <person name="Qiu J."/>
            <person name="Olsen K.M."/>
            <person name="Qiu Y."/>
        </authorList>
    </citation>
    <scope>NUCLEOTIDE SEQUENCE</scope>
    <source>
        <strain evidence="8">NBL</strain>
    </source>
</reference>
<keyword evidence="2" id="KW-0805">Transcription regulation</keyword>
<dbReference type="PANTHER" id="PTHR21654:SF31">
    <property type="entry name" value="OS02G0104500 PROTEIN"/>
    <property type="match status" value="1"/>
</dbReference>
<feature type="compositionally biased region" description="Polar residues" evidence="6">
    <location>
        <begin position="64"/>
        <end position="74"/>
    </location>
</feature>
<dbReference type="GO" id="GO:0006355">
    <property type="term" value="P:regulation of DNA-templated transcription"/>
    <property type="evidence" value="ECO:0007669"/>
    <property type="project" value="UniProtKB-ARBA"/>
</dbReference>
<evidence type="ECO:0000256" key="3">
    <source>
        <dbReference type="ARBA" id="ARBA00023125"/>
    </source>
</evidence>
<dbReference type="GO" id="GO:0005634">
    <property type="term" value="C:nucleus"/>
    <property type="evidence" value="ECO:0007669"/>
    <property type="project" value="UniProtKB-SubCell"/>
</dbReference>
<keyword evidence="5" id="KW-0539">Nucleus</keyword>